<protein>
    <submittedName>
        <fullName evidence="2">Uncharacterized protein</fullName>
    </submittedName>
</protein>
<feature type="region of interest" description="Disordered" evidence="1">
    <location>
        <begin position="1151"/>
        <end position="1223"/>
    </location>
</feature>
<feature type="compositionally biased region" description="Low complexity" evidence="1">
    <location>
        <begin position="495"/>
        <end position="510"/>
    </location>
</feature>
<dbReference type="Proteomes" id="UP000245956">
    <property type="component" value="Unassembled WGS sequence"/>
</dbReference>
<name>A0A2U3E376_PURLI</name>
<dbReference type="Pfam" id="PF20162">
    <property type="entry name" value="Etd1"/>
    <property type="match status" value="1"/>
</dbReference>
<feature type="compositionally biased region" description="Low complexity" evidence="1">
    <location>
        <begin position="454"/>
        <end position="463"/>
    </location>
</feature>
<comment type="caution">
    <text evidence="2">The sequence shown here is derived from an EMBL/GenBank/DDBJ whole genome shotgun (WGS) entry which is preliminary data.</text>
</comment>
<sequence>MALPPSLHLCRLPSDVCHHSRLALPSTPARLARTLLSSFPSPPAPSKLRLLLSRRHRLCAFVSACSSLTNRLVQLVGTGTAVAAAATGLVFGQSSEPNPPAATARGASHTRTISTDRVVDLDASYRPSSSFSPARPATTSATPSITADYSYPPALSPRDTVSRPPLSRYQRPHSSQLSSPRGSVRRHSFLRHHGDLSPLAVAEESRESLASNGSWMRRLSMRPLSQHGGSNRSSIIADSTSVAYSLSSTSPILARSSSTAPPLPPNKLVKRAPSTRPAEQGESPARRSKGHLPTLRRPATSHQRSATLQQFRADIDVAGSAAHPKYSFEQPICPEELLGASPVDRIPATQAWSAWKSFFHLRRAANSASSGSPGDSSPSAANSSIARICPDRGLRQRAYLLKPSMISAPLAPGIPPMPMRAEDEVGRHPPADTPKTLKPSPEIIAAPPTRTKRSLSASLSTAANNWVLKTSGSLRRPKRGVEQHNDQGGNKRHVSAPSSGSPPAVVQHQQQHYHHQGSNTPEKSASAPIAPTAQGSTLGSAASVQQPSHKRNTSSPLPPLSISSSAAGFHDDLSRSGGARHGRPNQPSGSSTSSAAMSQLRGSHYERCSVLESSDGDGRGFTSGDEDDTDFKSDTVFDSLRTLSSGRVRAVETPLESVYDESPPSTAGNGRTKRLSIHEMLGGRGWDGGIKIMEEEDETSSTPVRATKHAGTSFPLDARADEPRFSLESSHNAVSQPARDLGRFSIDDDFDEDWTRDDEGPFNALSPPSQGNGNSLTARGMNPNVRLALASIEGDAAPRLRGDAYRNERPLSNLFDWSEPPAHDKQDSNGTGLRPKTSYAMPEADLRGGRSATRKVPAPLHVRSQSVPVVHDFNDESKPMGAKYGTWGMGTKTVSEDWDEDFEFGGANSDHDGKGAGEVFAVPESIRATQPSVRAHSGQIRELSLLVNDLKRLCRHGRELNMLSGDQRGLWKEAEGIIALASPDEDDVNEDHQSIASATNTDGFDINERLVEDGYDAASLDRLDAAIDSQEPAMSRTAVVRERQSPRRRSVFSPEDDIFGGSLPLPDGDPHSNRPSRPRTPDNRPPKPNDVTGMVRSVMESVQNHRPPPEPMPSPRSNGNSRVHFDTNSLKALVKRAGELRDILSDSIRREDQITQSPARTPRHERRLESSPAFTRVFDDPGSSPPRRSALKNRTTASIMESQTPEKSPSSGMGRRVPMMTVS</sequence>
<feature type="region of interest" description="Disordered" evidence="1">
    <location>
        <begin position="754"/>
        <end position="778"/>
    </location>
</feature>
<feature type="region of interest" description="Disordered" evidence="1">
    <location>
        <begin position="697"/>
        <end position="718"/>
    </location>
</feature>
<feature type="compositionally biased region" description="Polar residues" evidence="1">
    <location>
        <begin position="766"/>
        <end position="777"/>
    </location>
</feature>
<feature type="compositionally biased region" description="Polar residues" evidence="1">
    <location>
        <begin position="533"/>
        <end position="547"/>
    </location>
</feature>
<feature type="compositionally biased region" description="Low complexity" evidence="1">
    <location>
        <begin position="588"/>
        <end position="598"/>
    </location>
</feature>
<feature type="region of interest" description="Disordered" evidence="1">
    <location>
        <begin position="91"/>
        <end position="185"/>
    </location>
</feature>
<dbReference type="InterPro" id="IPR045342">
    <property type="entry name" value="Etd1"/>
</dbReference>
<feature type="region of interest" description="Disordered" evidence="1">
    <location>
        <begin position="253"/>
        <end position="306"/>
    </location>
</feature>
<feature type="compositionally biased region" description="Low complexity" evidence="1">
    <location>
        <begin position="127"/>
        <end position="147"/>
    </location>
</feature>
<dbReference type="GO" id="GO:1902412">
    <property type="term" value="P:regulation of mitotic cytokinesis"/>
    <property type="evidence" value="ECO:0007669"/>
    <property type="project" value="InterPro"/>
</dbReference>
<feature type="region of interest" description="Disordered" evidence="1">
    <location>
        <begin position="813"/>
        <end position="851"/>
    </location>
</feature>
<proteinExistence type="predicted"/>
<dbReference type="AlphaFoldDB" id="A0A2U3E376"/>
<accession>A0A2U3E376</accession>
<evidence type="ECO:0000256" key="1">
    <source>
        <dbReference type="SAM" id="MobiDB-lite"/>
    </source>
</evidence>
<dbReference type="EMBL" id="LCWV01000013">
    <property type="protein sequence ID" value="PWI68958.1"/>
    <property type="molecule type" value="Genomic_DNA"/>
</dbReference>
<feature type="region of interest" description="Disordered" evidence="1">
    <location>
        <begin position="1032"/>
        <end position="1124"/>
    </location>
</feature>
<organism evidence="2 3">
    <name type="scientific">Purpureocillium lilacinum</name>
    <name type="common">Paecilomyces lilacinus</name>
    <dbReference type="NCBI Taxonomy" id="33203"/>
    <lineage>
        <taxon>Eukaryota</taxon>
        <taxon>Fungi</taxon>
        <taxon>Dikarya</taxon>
        <taxon>Ascomycota</taxon>
        <taxon>Pezizomycotina</taxon>
        <taxon>Sordariomycetes</taxon>
        <taxon>Hypocreomycetidae</taxon>
        <taxon>Hypocreales</taxon>
        <taxon>Ophiocordycipitaceae</taxon>
        <taxon>Purpureocillium</taxon>
    </lineage>
</organism>
<feature type="compositionally biased region" description="Polar residues" evidence="1">
    <location>
        <begin position="172"/>
        <end position="181"/>
    </location>
</feature>
<feature type="compositionally biased region" description="Polar residues" evidence="1">
    <location>
        <begin position="1192"/>
        <end position="1211"/>
    </location>
</feature>
<feature type="compositionally biased region" description="Basic and acidic residues" evidence="1">
    <location>
        <begin position="420"/>
        <end position="430"/>
    </location>
</feature>
<evidence type="ECO:0000313" key="2">
    <source>
        <dbReference type="EMBL" id="PWI68958.1"/>
    </source>
</evidence>
<reference evidence="2 3" key="1">
    <citation type="journal article" date="2016" name="Front. Microbiol.">
        <title>Genome and transcriptome sequences reveal the specific parasitism of the nematophagous Purpureocillium lilacinum 36-1.</title>
        <authorList>
            <person name="Xie J."/>
            <person name="Li S."/>
            <person name="Mo C."/>
            <person name="Xiao X."/>
            <person name="Peng D."/>
            <person name="Wang G."/>
            <person name="Xiao Y."/>
        </authorList>
    </citation>
    <scope>NUCLEOTIDE SEQUENCE [LARGE SCALE GENOMIC DNA]</scope>
    <source>
        <strain evidence="2 3">36-1</strain>
    </source>
</reference>
<gene>
    <name evidence="2" type="ORF">PCL_01343</name>
</gene>
<feature type="region of interest" description="Disordered" evidence="1">
    <location>
        <begin position="411"/>
        <end position="633"/>
    </location>
</feature>
<dbReference type="GO" id="GO:0005096">
    <property type="term" value="F:GTPase activator activity"/>
    <property type="evidence" value="ECO:0007669"/>
    <property type="project" value="InterPro"/>
</dbReference>
<evidence type="ECO:0000313" key="3">
    <source>
        <dbReference type="Proteomes" id="UP000245956"/>
    </source>
</evidence>